<comment type="catalytic activity">
    <reaction evidence="23">
        <text>sulcatone + NADPH + O2 + H(+) = 4-methylpent-3-en-1-yl acetate + NADP(+) + H2O</text>
        <dbReference type="Rhea" id="RHEA:54864"/>
        <dbReference type="ChEBI" id="CHEBI:15377"/>
        <dbReference type="ChEBI" id="CHEBI:15378"/>
        <dbReference type="ChEBI" id="CHEBI:15379"/>
        <dbReference type="ChEBI" id="CHEBI:16310"/>
        <dbReference type="ChEBI" id="CHEBI:57783"/>
        <dbReference type="ChEBI" id="CHEBI:58349"/>
        <dbReference type="ChEBI" id="CHEBI:138373"/>
    </reaction>
    <physiologicalReaction direction="left-to-right" evidence="23">
        <dbReference type="Rhea" id="RHEA:54865"/>
    </physiologicalReaction>
</comment>
<evidence type="ECO:0000256" key="28">
    <source>
        <dbReference type="ARBA" id="ARBA00048459"/>
    </source>
</evidence>
<comment type="catalytic activity">
    <reaction evidence="20">
        <text>hypotaurine + NADH + O2 + H(+) = taurine + NAD(+) + H2O</text>
        <dbReference type="Rhea" id="RHEA:74111"/>
        <dbReference type="ChEBI" id="CHEBI:15377"/>
        <dbReference type="ChEBI" id="CHEBI:15378"/>
        <dbReference type="ChEBI" id="CHEBI:15379"/>
        <dbReference type="ChEBI" id="CHEBI:57540"/>
        <dbReference type="ChEBI" id="CHEBI:57853"/>
        <dbReference type="ChEBI" id="CHEBI:57945"/>
        <dbReference type="ChEBI" id="CHEBI:507393"/>
        <dbReference type="EC" id="1.14.13.8"/>
    </reaction>
    <physiologicalReaction direction="left-to-right" evidence="20">
        <dbReference type="Rhea" id="RHEA:74112"/>
    </physiologicalReaction>
</comment>
<dbReference type="InterPro" id="IPR050346">
    <property type="entry name" value="FMO-like"/>
</dbReference>
<comment type="catalytic activity">
    <reaction evidence="28">
        <text>octan-3-one + NADPH + O2 + H(+) = ethyl hexanoate + NADP(+) + H2O</text>
        <dbReference type="Rhea" id="RHEA:54856"/>
        <dbReference type="ChEBI" id="CHEBI:15377"/>
        <dbReference type="ChEBI" id="CHEBI:15378"/>
        <dbReference type="ChEBI" id="CHEBI:15379"/>
        <dbReference type="ChEBI" id="CHEBI:57783"/>
        <dbReference type="ChEBI" id="CHEBI:58349"/>
        <dbReference type="ChEBI" id="CHEBI:80946"/>
        <dbReference type="ChEBI" id="CHEBI:86055"/>
    </reaction>
    <physiologicalReaction direction="left-to-right" evidence="28">
        <dbReference type="Rhea" id="RHEA:54857"/>
    </physiologicalReaction>
</comment>
<proteinExistence type="inferred from homology"/>
<evidence type="ECO:0000256" key="35">
    <source>
        <dbReference type="SAM" id="Phobius"/>
    </source>
</evidence>
<evidence type="ECO:0000313" key="37">
    <source>
        <dbReference type="Proteomes" id="UP001497382"/>
    </source>
</evidence>
<evidence type="ECO:0000256" key="19">
    <source>
        <dbReference type="ARBA" id="ARBA00045957"/>
    </source>
</evidence>
<name>A0AAV2AXN0_9ARAC</name>
<evidence type="ECO:0000256" key="29">
    <source>
        <dbReference type="ARBA" id="ARBA00048989"/>
    </source>
</evidence>
<comment type="caution">
    <text evidence="36">The sequence shown here is derived from an EMBL/GenBank/DDBJ whole genome shotgun (WGS) entry which is preliminary data.</text>
</comment>
<evidence type="ECO:0000256" key="13">
    <source>
        <dbReference type="ARBA" id="ARBA00022989"/>
    </source>
</evidence>
<gene>
    <name evidence="36" type="ORF">LARSCL_LOCUS15328</name>
</gene>
<evidence type="ECO:0000256" key="14">
    <source>
        <dbReference type="ARBA" id="ARBA00023002"/>
    </source>
</evidence>
<accession>A0AAV2AXN0</accession>
<dbReference type="PRINTS" id="PR01125">
    <property type="entry name" value="FMOXYGENASE5"/>
</dbReference>
<keyword evidence="10 33" id="KW-0274">FAD</keyword>
<comment type="catalytic activity">
    <reaction evidence="31">
        <text>N,N-dimethylaniline + NADPH + O2 + H(+) = N,N-dimethylaniline N-oxide + NADP(+) + H2O</text>
        <dbReference type="Rhea" id="RHEA:24468"/>
        <dbReference type="ChEBI" id="CHEBI:15377"/>
        <dbReference type="ChEBI" id="CHEBI:15378"/>
        <dbReference type="ChEBI" id="CHEBI:15379"/>
        <dbReference type="ChEBI" id="CHEBI:16269"/>
        <dbReference type="ChEBI" id="CHEBI:17735"/>
        <dbReference type="ChEBI" id="CHEBI:57783"/>
        <dbReference type="ChEBI" id="CHEBI:58349"/>
        <dbReference type="EC" id="1.14.13.8"/>
    </reaction>
    <physiologicalReaction direction="left-to-right" evidence="31">
        <dbReference type="Rhea" id="RHEA:24469"/>
    </physiologicalReaction>
</comment>
<evidence type="ECO:0000256" key="1">
    <source>
        <dbReference type="ARBA" id="ARBA00001974"/>
    </source>
</evidence>
<evidence type="ECO:0000256" key="23">
    <source>
        <dbReference type="ARBA" id="ARBA00047855"/>
    </source>
</evidence>
<keyword evidence="11" id="KW-0492">Microsome</keyword>
<protein>
    <recommendedName>
        <fullName evidence="34">Flavin-containing monooxygenase</fullName>
        <ecNumber evidence="34">1.-.-.-</ecNumber>
    </recommendedName>
</protein>
<dbReference type="EMBL" id="CAXIEN010000231">
    <property type="protein sequence ID" value="CAL1288410.1"/>
    <property type="molecule type" value="Genomic_DNA"/>
</dbReference>
<keyword evidence="14 33" id="KW-0560">Oxidoreductase</keyword>
<dbReference type="Gene3D" id="3.50.50.60">
    <property type="entry name" value="FAD/NAD(P)-binding domain"/>
    <property type="match status" value="3"/>
</dbReference>
<keyword evidence="12 33" id="KW-0521">NADP</keyword>
<dbReference type="SUPFAM" id="SSF51905">
    <property type="entry name" value="FAD/NAD(P)-binding domain"/>
    <property type="match status" value="2"/>
</dbReference>
<keyword evidence="5" id="KW-0488">Methylation</keyword>
<reference evidence="36 37" key="1">
    <citation type="submission" date="2024-04" db="EMBL/GenBank/DDBJ databases">
        <authorList>
            <person name="Rising A."/>
            <person name="Reimegard J."/>
            <person name="Sonavane S."/>
            <person name="Akerstrom W."/>
            <person name="Nylinder S."/>
            <person name="Hedman E."/>
            <person name="Kallberg Y."/>
        </authorList>
    </citation>
    <scope>NUCLEOTIDE SEQUENCE [LARGE SCALE GENOMIC DNA]</scope>
</reference>
<comment type="function">
    <text evidence="18">Acts as a Baeyer-Villiger monooxygenase on a broad range of substrates. Catalyzes the insertion of an oxygen atom into a carbon-carbon bond adjacent to a carbonyl, which converts ketones to esters. Active on diverse carbonyl compounds, whereas soft nucleophiles are mostly non- or poorly reactive. In contrast with other forms of FMO it is non- or poorly active on 'classical' substrates such as drugs, pesticides, and dietary components containing soft nucleophilic heteroatoms. Able to oxidize drug molecules bearing a carbonyl group on an aliphatic chain, such as nabumetone and pentoxifylline. Also, in the absence of substrates, shows slow but yet significant NADPH oxidase activity. Acts as a positive modulator of cholesterol biosynthesis as well as glucose homeostasis, promoting metabolic aging via pleiotropic effects.</text>
</comment>
<dbReference type="AlphaFoldDB" id="A0AAV2AXN0"/>
<evidence type="ECO:0000256" key="24">
    <source>
        <dbReference type="ARBA" id="ARBA00047864"/>
    </source>
</evidence>
<evidence type="ECO:0000256" key="2">
    <source>
        <dbReference type="ARBA" id="ARBA00004389"/>
    </source>
</evidence>
<evidence type="ECO:0000256" key="5">
    <source>
        <dbReference type="ARBA" id="ARBA00022481"/>
    </source>
</evidence>
<evidence type="ECO:0000256" key="33">
    <source>
        <dbReference type="PIRNR" id="PIRNR000332"/>
    </source>
</evidence>
<dbReference type="Pfam" id="PF00743">
    <property type="entry name" value="FMO-like"/>
    <property type="match status" value="1"/>
</dbReference>
<comment type="catalytic activity">
    <reaction evidence="24">
        <text>NADPH + O2 + H(+) = H2O2 + NADP(+)</text>
        <dbReference type="Rhea" id="RHEA:11260"/>
        <dbReference type="ChEBI" id="CHEBI:15378"/>
        <dbReference type="ChEBI" id="CHEBI:15379"/>
        <dbReference type="ChEBI" id="CHEBI:16240"/>
        <dbReference type="ChEBI" id="CHEBI:57783"/>
        <dbReference type="ChEBI" id="CHEBI:58349"/>
        <dbReference type="EC" id="1.6.3.1"/>
    </reaction>
    <physiologicalReaction direction="left-to-right" evidence="24">
        <dbReference type="Rhea" id="RHEA:11261"/>
    </physiologicalReaction>
</comment>
<evidence type="ECO:0000256" key="34">
    <source>
        <dbReference type="RuleBase" id="RU361177"/>
    </source>
</evidence>
<comment type="catalytic activity">
    <reaction evidence="30">
        <text>heptan-4-one + NADPH + O2 + H(+) = propyl butanoate + NADP(+) + H2O</text>
        <dbReference type="Rhea" id="RHEA:54852"/>
        <dbReference type="ChEBI" id="CHEBI:15377"/>
        <dbReference type="ChEBI" id="CHEBI:15378"/>
        <dbReference type="ChEBI" id="CHEBI:15379"/>
        <dbReference type="ChEBI" id="CHEBI:57783"/>
        <dbReference type="ChEBI" id="CHEBI:58349"/>
        <dbReference type="ChEBI" id="CHEBI:89484"/>
        <dbReference type="ChEBI" id="CHEBI:89719"/>
    </reaction>
    <physiologicalReaction direction="left-to-right" evidence="30">
        <dbReference type="Rhea" id="RHEA:54853"/>
    </physiologicalReaction>
</comment>
<sequence length="548" mass="62475">MVKANILEMKKTVAVIGAGSSGLAAIKSCKEEGIDVVCFEKTNRIGGLWHYDGDKSEAVTVMKSTVINTHKEMSAFSDFPPPSHFPNFMHNLQIRQYFLMYAENFGLLPHIQYNHEVVSISKSSDYDETGKWKIVFKIFPEEKEFEKIFDGVMLCNGHHARPKIPQLPGQRNFMGRMIHSQSLKVPDAFKDLNVLVIGIGNSGVDSAIELSNVAKQVYLSTRRGSWIFTRCGPYGLPLDILLGNRVFNLVMKLSWRCASWMLENFILENKFDHSFYGLKPKHQVLSQHPTVNDCLPSRILAGRINIKGDIETFLMNGVLFRGETSVTPIDAVIFATGYNIQFPFLKESILNSTNNKVELYKLTFPPNLKHPTLAVIGLIQPFGAIFPIAEAQSRWFAQLMNRKTSLPDYETMINEIHRRRKAMEDRYVDSTRHTIQVDFIDFMDDVTREFGATPNMWKLLLTDPKLFFACLLGPGLPYQYRLNGPHSWSKARETILNFPSRVAQPLTNEISRPRYGFLTPFRLLNLLSVWKIITVIIVVVLIFQLCLS</sequence>
<comment type="catalytic activity">
    <reaction evidence="25">
        <text>hexan-3-one + NADPH + O2 + H(+) = ethyl butanoate + NADP(+) + H2O</text>
        <dbReference type="Rhea" id="RHEA:54844"/>
        <dbReference type="ChEBI" id="CHEBI:15377"/>
        <dbReference type="ChEBI" id="CHEBI:15378"/>
        <dbReference type="ChEBI" id="CHEBI:15379"/>
        <dbReference type="ChEBI" id="CHEBI:57783"/>
        <dbReference type="ChEBI" id="CHEBI:58349"/>
        <dbReference type="ChEBI" id="CHEBI:88764"/>
        <dbReference type="ChEBI" id="CHEBI:89891"/>
    </reaction>
    <physiologicalReaction direction="left-to-right" evidence="25">
        <dbReference type="Rhea" id="RHEA:54845"/>
    </physiologicalReaction>
</comment>
<keyword evidence="17 33" id="KW-0472">Membrane</keyword>
<dbReference type="GO" id="GO:0050661">
    <property type="term" value="F:NADP binding"/>
    <property type="evidence" value="ECO:0007669"/>
    <property type="project" value="InterPro"/>
</dbReference>
<comment type="catalytic activity">
    <reaction evidence="32">
        <text>octan-3-one + NADPH + O2 + H(+) = pentyl propanoate + NADP(+) + H2O</text>
        <dbReference type="Rhea" id="RHEA:54840"/>
        <dbReference type="ChEBI" id="CHEBI:15377"/>
        <dbReference type="ChEBI" id="CHEBI:15378"/>
        <dbReference type="ChEBI" id="CHEBI:15379"/>
        <dbReference type="ChEBI" id="CHEBI:57783"/>
        <dbReference type="ChEBI" id="CHEBI:58349"/>
        <dbReference type="ChEBI" id="CHEBI:80946"/>
        <dbReference type="ChEBI" id="CHEBI:87373"/>
    </reaction>
    <physiologicalReaction direction="left-to-right" evidence="32">
        <dbReference type="Rhea" id="RHEA:54841"/>
    </physiologicalReaction>
</comment>
<dbReference type="GO" id="GO:0004499">
    <property type="term" value="F:N,N-dimethylaniline monooxygenase activity"/>
    <property type="evidence" value="ECO:0007669"/>
    <property type="project" value="UniProtKB-UniRule"/>
</dbReference>
<comment type="catalytic activity">
    <reaction evidence="27">
        <text>trimethylamine + NADPH + O2 = trimethylamine N-oxide + NADP(+) + H2O</text>
        <dbReference type="Rhea" id="RHEA:31979"/>
        <dbReference type="ChEBI" id="CHEBI:15377"/>
        <dbReference type="ChEBI" id="CHEBI:15379"/>
        <dbReference type="ChEBI" id="CHEBI:15724"/>
        <dbReference type="ChEBI" id="CHEBI:57783"/>
        <dbReference type="ChEBI" id="CHEBI:58349"/>
        <dbReference type="ChEBI" id="CHEBI:58389"/>
        <dbReference type="EC" id="1.14.13.148"/>
    </reaction>
    <physiologicalReaction direction="left-to-right" evidence="27">
        <dbReference type="Rhea" id="RHEA:31980"/>
    </physiologicalReaction>
</comment>
<comment type="catalytic activity">
    <reaction evidence="29">
        <text>(2E)-geranial + NADPH + O2 + H(+) = (1E)-2,6-dimethylhepta-1,5-dien-1-yl formate + NADP(+) + H2O</text>
        <dbReference type="Rhea" id="RHEA:54860"/>
        <dbReference type="ChEBI" id="CHEBI:15377"/>
        <dbReference type="ChEBI" id="CHEBI:15378"/>
        <dbReference type="ChEBI" id="CHEBI:15379"/>
        <dbReference type="ChEBI" id="CHEBI:16980"/>
        <dbReference type="ChEBI" id="CHEBI:57783"/>
        <dbReference type="ChEBI" id="CHEBI:58349"/>
        <dbReference type="ChEBI" id="CHEBI:138375"/>
    </reaction>
    <physiologicalReaction direction="left-to-right" evidence="29">
        <dbReference type="Rhea" id="RHEA:54861"/>
    </physiologicalReaction>
</comment>
<dbReference type="FunFam" id="3.50.50.60:FF:000159">
    <property type="entry name" value="Dimethylaniline monooxygenase [N-oxide-forming]"/>
    <property type="match status" value="1"/>
</dbReference>
<evidence type="ECO:0000256" key="9">
    <source>
        <dbReference type="ARBA" id="ARBA00022824"/>
    </source>
</evidence>
<dbReference type="PIRSF" id="PIRSF000332">
    <property type="entry name" value="FMO"/>
    <property type="match status" value="1"/>
</dbReference>
<evidence type="ECO:0000256" key="15">
    <source>
        <dbReference type="ARBA" id="ARBA00023033"/>
    </source>
</evidence>
<evidence type="ECO:0000256" key="17">
    <source>
        <dbReference type="ARBA" id="ARBA00023136"/>
    </source>
</evidence>
<keyword evidence="9 33" id="KW-0256">Endoplasmic reticulum</keyword>
<evidence type="ECO:0000256" key="27">
    <source>
        <dbReference type="ARBA" id="ARBA00048088"/>
    </source>
</evidence>
<evidence type="ECO:0000256" key="8">
    <source>
        <dbReference type="ARBA" id="ARBA00022692"/>
    </source>
</evidence>
<dbReference type="PANTHER" id="PTHR23023">
    <property type="entry name" value="DIMETHYLANILINE MONOOXYGENASE"/>
    <property type="match status" value="1"/>
</dbReference>
<dbReference type="InterPro" id="IPR000960">
    <property type="entry name" value="Flavin_mOase"/>
</dbReference>
<evidence type="ECO:0000313" key="36">
    <source>
        <dbReference type="EMBL" id="CAL1288410.1"/>
    </source>
</evidence>
<evidence type="ECO:0000256" key="32">
    <source>
        <dbReference type="ARBA" id="ARBA00049475"/>
    </source>
</evidence>
<dbReference type="GO" id="GO:0016174">
    <property type="term" value="F:NAD(P)H oxidase H2O2-forming activity"/>
    <property type="evidence" value="ECO:0007669"/>
    <property type="project" value="UniProtKB-EC"/>
</dbReference>
<keyword evidence="7 33" id="KW-0285">Flavoprotein</keyword>
<dbReference type="GO" id="GO:0050660">
    <property type="term" value="F:flavin adenine dinucleotide binding"/>
    <property type="evidence" value="ECO:0007669"/>
    <property type="project" value="InterPro"/>
</dbReference>
<dbReference type="GO" id="GO:0006629">
    <property type="term" value="P:lipid metabolic process"/>
    <property type="evidence" value="ECO:0007669"/>
    <property type="project" value="UniProtKB-KW"/>
</dbReference>
<keyword evidence="8 35" id="KW-0812">Transmembrane</keyword>
<evidence type="ECO:0000256" key="26">
    <source>
        <dbReference type="ARBA" id="ARBA00048041"/>
    </source>
</evidence>
<evidence type="ECO:0000256" key="4">
    <source>
        <dbReference type="ARBA" id="ARBA00009183"/>
    </source>
</evidence>
<dbReference type="GO" id="GO:0005789">
    <property type="term" value="C:endoplasmic reticulum membrane"/>
    <property type="evidence" value="ECO:0007669"/>
    <property type="project" value="UniProtKB-SubCell"/>
</dbReference>
<keyword evidence="6" id="KW-0597">Phosphoprotein</keyword>
<evidence type="ECO:0000256" key="31">
    <source>
        <dbReference type="ARBA" id="ARBA00049443"/>
    </source>
</evidence>
<dbReference type="EC" id="1.-.-.-" evidence="34"/>
<evidence type="ECO:0000256" key="22">
    <source>
        <dbReference type="ARBA" id="ARBA00047574"/>
    </source>
</evidence>
<dbReference type="Proteomes" id="UP001497382">
    <property type="component" value="Unassembled WGS sequence"/>
</dbReference>
<comment type="catalytic activity">
    <reaction evidence="26">
        <text>hypotaurine + NADPH + O2 + H(+) = taurine + NADP(+) + H2O</text>
        <dbReference type="Rhea" id="RHEA:69819"/>
        <dbReference type="ChEBI" id="CHEBI:15377"/>
        <dbReference type="ChEBI" id="CHEBI:15378"/>
        <dbReference type="ChEBI" id="CHEBI:15379"/>
        <dbReference type="ChEBI" id="CHEBI:57783"/>
        <dbReference type="ChEBI" id="CHEBI:57853"/>
        <dbReference type="ChEBI" id="CHEBI:58349"/>
        <dbReference type="ChEBI" id="CHEBI:507393"/>
        <dbReference type="EC" id="1.14.13.8"/>
    </reaction>
    <physiologicalReaction direction="left-to-right" evidence="26">
        <dbReference type="Rhea" id="RHEA:69820"/>
    </physiologicalReaction>
</comment>
<dbReference type="InterPro" id="IPR002257">
    <property type="entry name" value="Flavin_mOase_5"/>
</dbReference>
<dbReference type="PRINTS" id="PR00370">
    <property type="entry name" value="FMOXYGENASE"/>
</dbReference>
<evidence type="ECO:0000256" key="21">
    <source>
        <dbReference type="ARBA" id="ARBA00047426"/>
    </source>
</evidence>
<dbReference type="InterPro" id="IPR036188">
    <property type="entry name" value="FAD/NAD-bd_sf"/>
</dbReference>
<evidence type="ECO:0000256" key="10">
    <source>
        <dbReference type="ARBA" id="ARBA00022827"/>
    </source>
</evidence>
<comment type="cofactor">
    <cofactor evidence="1 33 34">
        <name>FAD</name>
        <dbReference type="ChEBI" id="CHEBI:57692"/>
    </cofactor>
</comment>
<comment type="catalytic activity">
    <reaction evidence="22">
        <text>heptan-2-one + NADPH + O2 + H(+) = pentyl acetate + NADP(+) + H2O</text>
        <dbReference type="Rhea" id="RHEA:54836"/>
        <dbReference type="ChEBI" id="CHEBI:5672"/>
        <dbReference type="ChEBI" id="CHEBI:15377"/>
        <dbReference type="ChEBI" id="CHEBI:15378"/>
        <dbReference type="ChEBI" id="CHEBI:15379"/>
        <dbReference type="ChEBI" id="CHEBI:57783"/>
        <dbReference type="ChEBI" id="CHEBI:58349"/>
        <dbReference type="ChEBI" id="CHEBI:87362"/>
    </reaction>
    <physiologicalReaction direction="left-to-right" evidence="22">
        <dbReference type="Rhea" id="RHEA:54837"/>
    </physiologicalReaction>
</comment>
<evidence type="ECO:0000256" key="11">
    <source>
        <dbReference type="ARBA" id="ARBA00022848"/>
    </source>
</evidence>
<dbReference type="GO" id="GO:0034899">
    <property type="term" value="F:trimethylamine monooxygenase activity"/>
    <property type="evidence" value="ECO:0007669"/>
    <property type="project" value="UniProtKB-EC"/>
</dbReference>
<evidence type="ECO:0000256" key="16">
    <source>
        <dbReference type="ARBA" id="ARBA00023098"/>
    </source>
</evidence>
<comment type="catalytic activity">
    <reaction evidence="21">
        <text>hexan-3-one + NADPH + O2 + H(+) = propyl propanoate + NADP(+) + H2O</text>
        <dbReference type="Rhea" id="RHEA:54848"/>
        <dbReference type="ChEBI" id="CHEBI:15377"/>
        <dbReference type="ChEBI" id="CHEBI:15378"/>
        <dbReference type="ChEBI" id="CHEBI:15379"/>
        <dbReference type="ChEBI" id="CHEBI:57783"/>
        <dbReference type="ChEBI" id="CHEBI:58349"/>
        <dbReference type="ChEBI" id="CHEBI:89828"/>
        <dbReference type="ChEBI" id="CHEBI:89891"/>
    </reaction>
    <physiologicalReaction direction="left-to-right" evidence="21">
        <dbReference type="Rhea" id="RHEA:54849"/>
    </physiologicalReaction>
</comment>
<keyword evidence="37" id="KW-1185">Reference proteome</keyword>
<dbReference type="InterPro" id="IPR020946">
    <property type="entry name" value="Flavin_mOase-like"/>
</dbReference>
<evidence type="ECO:0000256" key="6">
    <source>
        <dbReference type="ARBA" id="ARBA00022553"/>
    </source>
</evidence>
<evidence type="ECO:0000256" key="20">
    <source>
        <dbReference type="ARBA" id="ARBA00047338"/>
    </source>
</evidence>
<comment type="function">
    <text evidence="19">Broad spectrum monooxygenase that catalyzes the oxygenation of a wide variety of nitrogen- and sulfur-containing compounds including xenobiotics. Catalyzes the S-oxygenation of hypotaurine to produce taurine, an organic osmolyte involved in cell volume regulation as well as a variety of cytoprotective and developmental processes. In vitro, catalyzes the N-oxygenation of trimethylamine (TMA) to produce trimethylamine N-oxide (TMAO) and could therefore participate to the detoxification of this compound that is generated by the action of gut microbiota from dietary precursors such as choline, choline containing compounds, betaine or L-carnitine.</text>
</comment>
<comment type="subcellular location">
    <subcellularLocation>
        <location evidence="2">Endoplasmic reticulum membrane</location>
        <topology evidence="2">Single-pass membrane protein</topology>
    </subcellularLocation>
    <subcellularLocation>
        <location evidence="3">Microsome membrane</location>
    </subcellularLocation>
</comment>
<evidence type="ECO:0000256" key="7">
    <source>
        <dbReference type="ARBA" id="ARBA00022630"/>
    </source>
</evidence>
<evidence type="ECO:0000256" key="30">
    <source>
        <dbReference type="ARBA" id="ARBA00048990"/>
    </source>
</evidence>
<evidence type="ECO:0000256" key="25">
    <source>
        <dbReference type="ARBA" id="ARBA00047977"/>
    </source>
</evidence>
<organism evidence="36 37">
    <name type="scientific">Larinioides sclopetarius</name>
    <dbReference type="NCBI Taxonomy" id="280406"/>
    <lineage>
        <taxon>Eukaryota</taxon>
        <taxon>Metazoa</taxon>
        <taxon>Ecdysozoa</taxon>
        <taxon>Arthropoda</taxon>
        <taxon>Chelicerata</taxon>
        <taxon>Arachnida</taxon>
        <taxon>Araneae</taxon>
        <taxon>Araneomorphae</taxon>
        <taxon>Entelegynae</taxon>
        <taxon>Araneoidea</taxon>
        <taxon>Araneidae</taxon>
        <taxon>Larinioides</taxon>
    </lineage>
</organism>
<keyword evidence="13 35" id="KW-1133">Transmembrane helix</keyword>
<evidence type="ECO:0000256" key="12">
    <source>
        <dbReference type="ARBA" id="ARBA00022857"/>
    </source>
</evidence>
<comment type="similarity">
    <text evidence="4 33 34">Belongs to the FMO family.</text>
</comment>
<keyword evidence="16" id="KW-0443">Lipid metabolism</keyword>
<keyword evidence="15 33" id="KW-0503">Monooxygenase</keyword>
<evidence type="ECO:0000256" key="18">
    <source>
        <dbReference type="ARBA" id="ARBA00045722"/>
    </source>
</evidence>
<evidence type="ECO:0000256" key="3">
    <source>
        <dbReference type="ARBA" id="ARBA00004524"/>
    </source>
</evidence>
<feature type="transmembrane region" description="Helical" evidence="35">
    <location>
        <begin position="523"/>
        <end position="547"/>
    </location>
</feature>